<proteinExistence type="predicted"/>
<evidence type="ECO:0000313" key="1">
    <source>
        <dbReference type="EMBL" id="SHH51656.1"/>
    </source>
</evidence>
<organism evidence="1 2">
    <name type="scientific">Stutzerimonas xanthomarina DSM 18231</name>
    <dbReference type="NCBI Taxonomy" id="1403346"/>
    <lineage>
        <taxon>Bacteria</taxon>
        <taxon>Pseudomonadati</taxon>
        <taxon>Pseudomonadota</taxon>
        <taxon>Gammaproteobacteria</taxon>
        <taxon>Pseudomonadales</taxon>
        <taxon>Pseudomonadaceae</taxon>
        <taxon>Stutzerimonas</taxon>
    </lineage>
</organism>
<dbReference type="AlphaFoldDB" id="A0A1M5TLW2"/>
<dbReference type="EMBL" id="FQXA01000008">
    <property type="protein sequence ID" value="SHH51656.1"/>
    <property type="molecule type" value="Genomic_DNA"/>
</dbReference>
<accession>A0A1M5TLW2</accession>
<evidence type="ECO:0000313" key="2">
    <source>
        <dbReference type="Proteomes" id="UP000184000"/>
    </source>
</evidence>
<dbReference type="RefSeq" id="WP_143164686.1">
    <property type="nucleotide sequence ID" value="NZ_FQXA01000008.1"/>
</dbReference>
<gene>
    <name evidence="1" type="ORF">SAMN02744645_3981</name>
</gene>
<protein>
    <submittedName>
        <fullName evidence="1">Uncharacterized protein</fullName>
    </submittedName>
</protein>
<name>A0A1M5TLW2_9GAMM</name>
<sequence>MKRFFDFISKKTKPSVTVVSSRDGAFSIPMDFEDRILFSSGEVDSFSEKWVNKELERSKIYFYEQLKEA</sequence>
<dbReference type="GeneID" id="98639830"/>
<reference evidence="1 2" key="1">
    <citation type="submission" date="2016-11" db="EMBL/GenBank/DDBJ databases">
        <authorList>
            <person name="Jaros S."/>
            <person name="Januszkiewicz K."/>
            <person name="Wedrychowicz H."/>
        </authorList>
    </citation>
    <scope>NUCLEOTIDE SEQUENCE [LARGE SCALE GENOMIC DNA]</scope>
    <source>
        <strain evidence="1 2">DSM 18231</strain>
    </source>
</reference>
<dbReference type="Proteomes" id="UP000184000">
    <property type="component" value="Unassembled WGS sequence"/>
</dbReference>